<evidence type="ECO:0000313" key="5">
    <source>
        <dbReference type="EMBL" id="VFQ45648.1"/>
    </source>
</evidence>
<dbReference type="AlphaFoldDB" id="A0A4V6ILM4"/>
<feature type="domain" description="AMP-dependent synthetase/ligase" evidence="4">
    <location>
        <begin position="30"/>
        <end position="435"/>
    </location>
</feature>
<keyword evidence="3" id="KW-0443">Lipid metabolism</keyword>
<dbReference type="GO" id="GO:0004467">
    <property type="term" value="F:long-chain fatty acid-CoA ligase activity"/>
    <property type="evidence" value="ECO:0007669"/>
    <property type="project" value="TreeGrafter"/>
</dbReference>
<accession>A0A4V6ILM4</accession>
<keyword evidence="6" id="KW-1185">Reference proteome</keyword>
<organism evidence="5 6">
    <name type="scientific">Desulfoluna butyratoxydans</name>
    <dbReference type="NCBI Taxonomy" id="231438"/>
    <lineage>
        <taxon>Bacteria</taxon>
        <taxon>Pseudomonadati</taxon>
        <taxon>Thermodesulfobacteriota</taxon>
        <taxon>Desulfobacteria</taxon>
        <taxon>Desulfobacterales</taxon>
        <taxon>Desulfolunaceae</taxon>
        <taxon>Desulfoluna</taxon>
    </lineage>
</organism>
<evidence type="ECO:0000259" key="4">
    <source>
        <dbReference type="Pfam" id="PF00501"/>
    </source>
</evidence>
<protein>
    <submittedName>
        <fullName evidence="5">Amp-dependent synthetase/ligase</fullName>
    </submittedName>
</protein>
<dbReference type="PROSITE" id="PS00455">
    <property type="entry name" value="AMP_BINDING"/>
    <property type="match status" value="1"/>
</dbReference>
<dbReference type="PANTHER" id="PTHR43272:SF32">
    <property type="entry name" value="AMP-DEPENDENT SYNTHETASE_LIGASE DOMAIN-CONTAINING PROTEIN"/>
    <property type="match status" value="1"/>
</dbReference>
<reference evidence="5 6" key="1">
    <citation type="submission" date="2019-03" db="EMBL/GenBank/DDBJ databases">
        <authorList>
            <person name="Nijsse B."/>
        </authorList>
    </citation>
    <scope>NUCLEOTIDE SEQUENCE [LARGE SCALE GENOMIC DNA]</scope>
    <source>
        <strain evidence="5">Desulfoluna butyratoxydans MSL71</strain>
    </source>
</reference>
<keyword evidence="1 5" id="KW-0436">Ligase</keyword>
<dbReference type="Pfam" id="PF00501">
    <property type="entry name" value="AMP-binding"/>
    <property type="match status" value="1"/>
</dbReference>
<evidence type="ECO:0000256" key="3">
    <source>
        <dbReference type="ARBA" id="ARBA00023098"/>
    </source>
</evidence>
<dbReference type="InterPro" id="IPR042099">
    <property type="entry name" value="ANL_N_sf"/>
</dbReference>
<gene>
    <name evidence="5" type="ORF">MSL71_33090</name>
</gene>
<dbReference type="CDD" id="cd05907">
    <property type="entry name" value="VL_LC_FACS_like"/>
    <property type="match status" value="1"/>
</dbReference>
<dbReference type="InterPro" id="IPR020845">
    <property type="entry name" value="AMP-binding_CS"/>
</dbReference>
<dbReference type="RefSeq" id="WP_180142482.1">
    <property type="nucleotide sequence ID" value="NZ_CAADHO010000006.1"/>
</dbReference>
<dbReference type="Gene3D" id="3.40.50.12780">
    <property type="entry name" value="N-terminal domain of ligase-like"/>
    <property type="match status" value="1"/>
</dbReference>
<sequence length="614" mass="68447">MTSNHPAEFQAFLQQEQHIARMIRKRIPIYGNKVALKDRADGPWVSVTWEDMGEMADGLARALISCGVKVGDRVGIFSQNRAAWTLADLAILSIRGVTVPVYPTNSADETAYIAEDAGIKVLFVNDQTQYDKALEVQKKNHDLDVIVAFSDSVQLKKNTQSFSLAEFIALGKQGDAQKELEKRLEEAAASDLYTLIYTSGTTGPPKGAMLTHENILASLYGTGYPMPVKPTDVSFAFLPLSHVFERSWTWFMLSRGAENHYCHDTHQVKEFFAEVRPHYMVSVPRVWEKIYATIQDGVQKAPNLRKNLFHWAIRTGGEYHRLINAKGQPDRFLNLKYALADRLVLSKIRDVVGGRAKFFHAGGAALNPEINQFFVNAGIRLGVGYGLTEIFPICVCTPEDIGFGTSGKPIPLMQVRIAESGELQAKSPSLMKGYWNNPEASKEALTRDDWFKTGDIGEITDKGYIRVTDRIKEILITAGGKNISPQTIETAIKEDLYVEQAVAVGDGKPYISALVVPSFPMLDALADILGLQGLSRKELVAHPEIIGFYRERIDHHTRHLGRVEKIKRFTLLPAELTQAAGELTPTSKLKRKIILQRYADTIEAMYAEPRLKAS</sequence>
<dbReference type="Pfam" id="PF23562">
    <property type="entry name" value="AMP-binding_C_3"/>
    <property type="match status" value="1"/>
</dbReference>
<proteinExistence type="predicted"/>
<dbReference type="PANTHER" id="PTHR43272">
    <property type="entry name" value="LONG-CHAIN-FATTY-ACID--COA LIGASE"/>
    <property type="match status" value="1"/>
</dbReference>
<name>A0A4V6ILM4_9BACT</name>
<dbReference type="EMBL" id="CAADHO010000006">
    <property type="protein sequence ID" value="VFQ45648.1"/>
    <property type="molecule type" value="Genomic_DNA"/>
</dbReference>
<evidence type="ECO:0000256" key="2">
    <source>
        <dbReference type="ARBA" id="ARBA00022832"/>
    </source>
</evidence>
<dbReference type="SUPFAM" id="SSF56801">
    <property type="entry name" value="Acetyl-CoA synthetase-like"/>
    <property type="match status" value="1"/>
</dbReference>
<keyword evidence="2" id="KW-0276">Fatty acid metabolism</keyword>
<dbReference type="GO" id="GO:0016020">
    <property type="term" value="C:membrane"/>
    <property type="evidence" value="ECO:0007669"/>
    <property type="project" value="TreeGrafter"/>
</dbReference>
<dbReference type="Proteomes" id="UP000507962">
    <property type="component" value="Unassembled WGS sequence"/>
</dbReference>
<evidence type="ECO:0000256" key="1">
    <source>
        <dbReference type="ARBA" id="ARBA00022598"/>
    </source>
</evidence>
<evidence type="ECO:0000313" key="6">
    <source>
        <dbReference type="Proteomes" id="UP000507962"/>
    </source>
</evidence>
<dbReference type="InterPro" id="IPR000873">
    <property type="entry name" value="AMP-dep_synth/lig_dom"/>
</dbReference>